<dbReference type="InterPro" id="IPR036291">
    <property type="entry name" value="NAD(P)-bd_dom_sf"/>
</dbReference>
<evidence type="ECO:0000259" key="1">
    <source>
        <dbReference type="Pfam" id="PF01408"/>
    </source>
</evidence>
<dbReference type="Pfam" id="PF22725">
    <property type="entry name" value="GFO_IDH_MocA_C3"/>
    <property type="match status" value="1"/>
</dbReference>
<protein>
    <submittedName>
        <fullName evidence="3">4-carboxy-2-hydroxymuconate-6-semialdehyde dehydrogenase</fullName>
        <ecNumber evidence="3">1.1.1.312</ecNumber>
    </submittedName>
</protein>
<accession>A0A1U9NHW6</accession>
<dbReference type="SUPFAM" id="SSF55347">
    <property type="entry name" value="Glyceraldehyde-3-phosphate dehydrogenase-like, C-terminal domain"/>
    <property type="match status" value="1"/>
</dbReference>
<keyword evidence="4" id="KW-1185">Reference proteome</keyword>
<keyword evidence="3" id="KW-0560">Oxidoreductase</keyword>
<evidence type="ECO:0000313" key="4">
    <source>
        <dbReference type="Proteomes" id="UP000189674"/>
    </source>
</evidence>
<gene>
    <name evidence="3" type="primary">ligC_1</name>
    <name evidence="3" type="ORF">STSP2_00482</name>
</gene>
<proteinExistence type="predicted"/>
<dbReference type="InterPro" id="IPR000683">
    <property type="entry name" value="Gfo/Idh/MocA-like_OxRdtase_N"/>
</dbReference>
<dbReference type="KEGG" id="alus:STSP2_00482"/>
<feature type="domain" description="Gfo/Idh/MocA-like oxidoreductase N-terminal" evidence="1">
    <location>
        <begin position="4"/>
        <end position="120"/>
    </location>
</feature>
<dbReference type="RefSeq" id="WP_146659501.1">
    <property type="nucleotide sequence ID" value="NZ_CP019791.1"/>
</dbReference>
<reference evidence="4" key="1">
    <citation type="submission" date="2017-02" db="EMBL/GenBank/DDBJ databases">
        <title>Comparative genomics and description of representatives of a novel lineage of planctomycetes thriving in anoxic sediments.</title>
        <authorList>
            <person name="Spring S."/>
            <person name="Bunk B."/>
            <person name="Sproer C."/>
        </authorList>
    </citation>
    <scope>NUCLEOTIDE SEQUENCE [LARGE SCALE GENOMIC DNA]</scope>
    <source>
        <strain evidence="4">ST-NAGAB-D1</strain>
    </source>
</reference>
<evidence type="ECO:0000259" key="2">
    <source>
        <dbReference type="Pfam" id="PF22725"/>
    </source>
</evidence>
<organism evidence="3 4">
    <name type="scientific">Anaerohalosphaera lusitana</name>
    <dbReference type="NCBI Taxonomy" id="1936003"/>
    <lineage>
        <taxon>Bacteria</taxon>
        <taxon>Pseudomonadati</taxon>
        <taxon>Planctomycetota</taxon>
        <taxon>Phycisphaerae</taxon>
        <taxon>Sedimentisphaerales</taxon>
        <taxon>Anaerohalosphaeraceae</taxon>
        <taxon>Anaerohalosphaera</taxon>
    </lineage>
</organism>
<dbReference type="Pfam" id="PF01408">
    <property type="entry name" value="GFO_IDH_MocA"/>
    <property type="match status" value="1"/>
</dbReference>
<dbReference type="GO" id="GO:0000166">
    <property type="term" value="F:nucleotide binding"/>
    <property type="evidence" value="ECO:0007669"/>
    <property type="project" value="InterPro"/>
</dbReference>
<dbReference type="Gene3D" id="3.40.50.720">
    <property type="entry name" value="NAD(P)-binding Rossmann-like Domain"/>
    <property type="match status" value="1"/>
</dbReference>
<dbReference type="GO" id="GO:0050606">
    <property type="term" value="F:4-carboxy-2-hydroxymuconate semialdehyde hemiacetal dehydrogenase activity"/>
    <property type="evidence" value="ECO:0007669"/>
    <property type="project" value="UniProtKB-EC"/>
</dbReference>
<dbReference type="SUPFAM" id="SSF51735">
    <property type="entry name" value="NAD(P)-binding Rossmann-fold domains"/>
    <property type="match status" value="1"/>
</dbReference>
<dbReference type="AlphaFoldDB" id="A0A1U9NHW6"/>
<dbReference type="EC" id="1.1.1.312" evidence="3"/>
<evidence type="ECO:0000313" key="3">
    <source>
        <dbReference type="EMBL" id="AQT67338.1"/>
    </source>
</evidence>
<dbReference type="InterPro" id="IPR051450">
    <property type="entry name" value="Gfo/Idh/MocA_Oxidoreductases"/>
</dbReference>
<dbReference type="Proteomes" id="UP000189674">
    <property type="component" value="Chromosome"/>
</dbReference>
<dbReference type="EMBL" id="CP019791">
    <property type="protein sequence ID" value="AQT67338.1"/>
    <property type="molecule type" value="Genomic_DNA"/>
</dbReference>
<dbReference type="PANTHER" id="PTHR43377:SF1">
    <property type="entry name" value="BILIVERDIN REDUCTASE A"/>
    <property type="match status" value="1"/>
</dbReference>
<dbReference type="Gene3D" id="3.30.360.10">
    <property type="entry name" value="Dihydrodipicolinate Reductase, domain 2"/>
    <property type="match status" value="1"/>
</dbReference>
<sequence length="333" mass="36767">MTKLRTAVVGAGKMGGIHAKVYDNLDNAELVAVVDTDKERADKLAAQYGCPAFTDPAAIIGKVDAVTISAPTIYHRDLAKLYLENKIPVLIEKPLAASVEEGREIVELAKQNNVIVAVGHSERCNPVAQAMKRLDIDAKFIEANRISPYPFRSTDIGVVLDVMIHDIDIILSLANSKLKSVQAVGVNVIADHEDICNARLLFENGCVANITASRLALKTERKVRVFSRQAYLSLDYFKKEGIVIQTDPNVDVVEWIKKNQADDFDFSDVNWPDLLHIEQLEIDSREPLRVEQESFLKAIADDSASPEVSGEEGLAAIECAHSILDAIKQHKWD</sequence>
<dbReference type="OrthoDB" id="9815825at2"/>
<name>A0A1U9NHW6_9BACT</name>
<dbReference type="PANTHER" id="PTHR43377">
    <property type="entry name" value="BILIVERDIN REDUCTASE A"/>
    <property type="match status" value="1"/>
</dbReference>
<dbReference type="InterPro" id="IPR055170">
    <property type="entry name" value="GFO_IDH_MocA-like_dom"/>
</dbReference>
<dbReference type="STRING" id="1936003.STSP2_00482"/>
<feature type="domain" description="GFO/IDH/MocA-like oxidoreductase" evidence="2">
    <location>
        <begin position="155"/>
        <end position="227"/>
    </location>
</feature>